<dbReference type="Gene3D" id="3.50.50.60">
    <property type="entry name" value="FAD/NAD(P)-binding domain"/>
    <property type="match status" value="1"/>
</dbReference>
<organism evidence="1 2">
    <name type="scientific">Botrytis elliptica</name>
    <dbReference type="NCBI Taxonomy" id="278938"/>
    <lineage>
        <taxon>Eukaryota</taxon>
        <taxon>Fungi</taxon>
        <taxon>Dikarya</taxon>
        <taxon>Ascomycota</taxon>
        <taxon>Pezizomycotina</taxon>
        <taxon>Leotiomycetes</taxon>
        <taxon>Helotiales</taxon>
        <taxon>Sclerotiniaceae</taxon>
        <taxon>Botrytis</taxon>
    </lineage>
</organism>
<dbReference type="EMBL" id="PQXM01000322">
    <property type="protein sequence ID" value="TGO73874.1"/>
    <property type="molecule type" value="Genomic_DNA"/>
</dbReference>
<keyword evidence="2" id="KW-1185">Reference proteome</keyword>
<dbReference type="STRING" id="278938.A0A4Z1JKP2"/>
<dbReference type="SUPFAM" id="SSF51905">
    <property type="entry name" value="FAD/NAD(P)-binding domain"/>
    <property type="match status" value="1"/>
</dbReference>
<accession>A0A4Z1JKP2</accession>
<name>A0A4Z1JKP2_9HELO</name>
<protein>
    <recommendedName>
        <fullName evidence="3">FAD-binding domain-containing protein</fullName>
    </recommendedName>
</protein>
<evidence type="ECO:0000313" key="2">
    <source>
        <dbReference type="Proteomes" id="UP000297229"/>
    </source>
</evidence>
<sequence>MFRLGESTKIFGLYEREPIMSWRNGRIILIGDAAHGQGGSQAVRRLCFGRFARCLNITNWFDIFEQIRKPRAEAITIWSRAMGRAFDDLQLRQKEWNSCAKATHGFSLLGLGGVRNQMKKSFGPNSVEWENPTTLSVSAPVIRCFVW</sequence>
<gene>
    <name evidence="1" type="ORF">BELL_0324g00010</name>
</gene>
<dbReference type="Proteomes" id="UP000297229">
    <property type="component" value="Unassembled WGS sequence"/>
</dbReference>
<comment type="caution">
    <text evidence="1">The sequence shown here is derived from an EMBL/GenBank/DDBJ whole genome shotgun (WGS) entry which is preliminary data.</text>
</comment>
<reference evidence="1 2" key="1">
    <citation type="submission" date="2017-12" db="EMBL/GenBank/DDBJ databases">
        <title>Comparative genomics of Botrytis spp.</title>
        <authorList>
            <person name="Valero-Jimenez C.A."/>
            <person name="Tapia P."/>
            <person name="Veloso J."/>
            <person name="Silva-Moreno E."/>
            <person name="Staats M."/>
            <person name="Valdes J.H."/>
            <person name="Van Kan J.A.L."/>
        </authorList>
    </citation>
    <scope>NUCLEOTIDE SEQUENCE [LARGE SCALE GENOMIC DNA]</scope>
    <source>
        <strain evidence="1 2">Be9601</strain>
    </source>
</reference>
<dbReference type="AlphaFoldDB" id="A0A4Z1JKP2"/>
<dbReference type="InterPro" id="IPR036188">
    <property type="entry name" value="FAD/NAD-bd_sf"/>
</dbReference>
<proteinExistence type="predicted"/>
<evidence type="ECO:0008006" key="3">
    <source>
        <dbReference type="Google" id="ProtNLM"/>
    </source>
</evidence>
<evidence type="ECO:0000313" key="1">
    <source>
        <dbReference type="EMBL" id="TGO73874.1"/>
    </source>
</evidence>